<dbReference type="Gene3D" id="1.10.275.10">
    <property type="entry name" value="Fumarase/aspartase (N-terminal domain)"/>
    <property type="match status" value="1"/>
</dbReference>
<evidence type="ECO:0000313" key="10">
    <source>
        <dbReference type="EMBL" id="PZT48202.1"/>
    </source>
</evidence>
<dbReference type="PRINTS" id="PR00145">
    <property type="entry name" value="ARGSUCLYASE"/>
</dbReference>
<evidence type="ECO:0000259" key="9">
    <source>
        <dbReference type="Pfam" id="PF14698"/>
    </source>
</evidence>
<feature type="domain" description="Argininosuccinate lyase C-terminal" evidence="9">
    <location>
        <begin position="367"/>
        <end position="435"/>
    </location>
</feature>
<dbReference type="Pfam" id="PF00206">
    <property type="entry name" value="Lyase_1"/>
    <property type="match status" value="1"/>
</dbReference>
<accession>A0A2W6MV19</accession>
<evidence type="ECO:0000256" key="6">
    <source>
        <dbReference type="ARBA" id="ARBA00023239"/>
    </source>
</evidence>
<comment type="subcellular location">
    <subcellularLocation>
        <location evidence="7">Cytoplasm</location>
    </subcellularLocation>
</comment>
<keyword evidence="4 7" id="KW-0055">Arginine biosynthesis</keyword>
<feature type="domain" description="Fumarate lyase N-terminal" evidence="8">
    <location>
        <begin position="9"/>
        <end position="303"/>
    </location>
</feature>
<evidence type="ECO:0000256" key="7">
    <source>
        <dbReference type="HAMAP-Rule" id="MF_00006"/>
    </source>
</evidence>
<dbReference type="InterPro" id="IPR022761">
    <property type="entry name" value="Fumarate_lyase_N"/>
</dbReference>
<keyword evidence="11" id="KW-1185">Reference proteome</keyword>
<dbReference type="NCBIfam" id="TIGR00838">
    <property type="entry name" value="argH"/>
    <property type="match status" value="1"/>
</dbReference>
<dbReference type="InterPro" id="IPR029419">
    <property type="entry name" value="Arg_succ_lyase_C"/>
</dbReference>
<dbReference type="GO" id="GO:0004056">
    <property type="term" value="F:argininosuccinate lyase activity"/>
    <property type="evidence" value="ECO:0007669"/>
    <property type="project" value="UniProtKB-UniRule"/>
</dbReference>
<evidence type="ECO:0000256" key="4">
    <source>
        <dbReference type="ARBA" id="ARBA00022571"/>
    </source>
</evidence>
<reference evidence="10 11" key="1">
    <citation type="submission" date="2017-03" db="EMBL/GenBank/DDBJ databases">
        <title>Genomic and clinical evidence uncovers the enterohepatic species Helicobacter valdiviensis as a potential human intestinal pathogen.</title>
        <authorList>
            <person name="Fresia P."/>
            <person name="Jara R."/>
            <person name="Sierra R."/>
            <person name="Ferres I."/>
            <person name="Greif G."/>
            <person name="Iraola G."/>
            <person name="Collado L."/>
        </authorList>
    </citation>
    <scope>NUCLEOTIDE SEQUENCE [LARGE SCALE GENOMIC DNA]</scope>
    <source>
        <strain evidence="10 11">WBE14</strain>
    </source>
</reference>
<dbReference type="FunFam" id="1.10.275.10:FF:000002">
    <property type="entry name" value="Argininosuccinate lyase"/>
    <property type="match status" value="1"/>
</dbReference>
<evidence type="ECO:0000256" key="1">
    <source>
        <dbReference type="ARBA" id="ARBA00000985"/>
    </source>
</evidence>
<comment type="similarity">
    <text evidence="7">Belongs to the lyase 1 family. Argininosuccinate lyase subfamily.</text>
</comment>
<dbReference type="EC" id="4.3.2.1" evidence="3 7"/>
<dbReference type="GO" id="GO:0042450">
    <property type="term" value="P:L-arginine biosynthetic process via ornithine"/>
    <property type="evidence" value="ECO:0007669"/>
    <property type="project" value="UniProtKB-UniRule"/>
</dbReference>
<gene>
    <name evidence="7" type="primary">argH</name>
    <name evidence="10" type="ORF">B6S12_05120</name>
</gene>
<organism evidence="10 11">
    <name type="scientific">Helicobacter valdiviensis</name>
    <dbReference type="NCBI Taxonomy" id="1458358"/>
    <lineage>
        <taxon>Bacteria</taxon>
        <taxon>Pseudomonadati</taxon>
        <taxon>Campylobacterota</taxon>
        <taxon>Epsilonproteobacteria</taxon>
        <taxon>Campylobacterales</taxon>
        <taxon>Helicobacteraceae</taxon>
        <taxon>Helicobacter</taxon>
    </lineage>
</organism>
<dbReference type="EMBL" id="NBIU01000011">
    <property type="protein sequence ID" value="PZT48202.1"/>
    <property type="molecule type" value="Genomic_DNA"/>
</dbReference>
<dbReference type="UniPathway" id="UPA00068">
    <property type="reaction ID" value="UER00114"/>
</dbReference>
<dbReference type="InterPro" id="IPR008948">
    <property type="entry name" value="L-Aspartase-like"/>
</dbReference>
<dbReference type="Gene3D" id="1.10.40.30">
    <property type="entry name" value="Fumarase/aspartase (C-terminal domain)"/>
    <property type="match status" value="1"/>
</dbReference>
<dbReference type="PANTHER" id="PTHR43814">
    <property type="entry name" value="ARGININOSUCCINATE LYASE"/>
    <property type="match status" value="1"/>
</dbReference>
<evidence type="ECO:0000256" key="5">
    <source>
        <dbReference type="ARBA" id="ARBA00022605"/>
    </source>
</evidence>
<comment type="catalytic activity">
    <reaction evidence="1 7">
        <text>2-(N(omega)-L-arginino)succinate = fumarate + L-arginine</text>
        <dbReference type="Rhea" id="RHEA:24020"/>
        <dbReference type="ChEBI" id="CHEBI:29806"/>
        <dbReference type="ChEBI" id="CHEBI:32682"/>
        <dbReference type="ChEBI" id="CHEBI:57472"/>
        <dbReference type="EC" id="4.3.2.1"/>
    </reaction>
</comment>
<dbReference type="GO" id="GO:0005829">
    <property type="term" value="C:cytosol"/>
    <property type="evidence" value="ECO:0007669"/>
    <property type="project" value="TreeGrafter"/>
</dbReference>
<evidence type="ECO:0000259" key="8">
    <source>
        <dbReference type="Pfam" id="PF00206"/>
    </source>
</evidence>
<name>A0A2W6MV19_9HELI</name>
<dbReference type="FunFam" id="1.10.40.30:FF:000001">
    <property type="entry name" value="Argininosuccinate lyase"/>
    <property type="match status" value="1"/>
</dbReference>
<proteinExistence type="inferred from homology"/>
<keyword evidence="6 7" id="KW-0456">Lyase</keyword>
<dbReference type="HAMAP" id="MF_00006">
    <property type="entry name" value="Arg_succ_lyase"/>
    <property type="match status" value="1"/>
</dbReference>
<dbReference type="InterPro" id="IPR024083">
    <property type="entry name" value="Fumarase/histidase_N"/>
</dbReference>
<dbReference type="Gene3D" id="1.20.200.10">
    <property type="entry name" value="Fumarase/aspartase (Central domain)"/>
    <property type="match status" value="1"/>
</dbReference>
<comment type="pathway">
    <text evidence="2 7">Amino-acid biosynthesis; L-arginine biosynthesis; L-arginine from L-ornithine and carbamoyl phosphate: step 3/3.</text>
</comment>
<dbReference type="SUPFAM" id="SSF48557">
    <property type="entry name" value="L-aspartase-like"/>
    <property type="match status" value="1"/>
</dbReference>
<dbReference type="InterPro" id="IPR020557">
    <property type="entry name" value="Fumarate_lyase_CS"/>
</dbReference>
<comment type="caution">
    <text evidence="10">The sequence shown here is derived from an EMBL/GenBank/DDBJ whole genome shotgun (WGS) entry which is preliminary data.</text>
</comment>
<sequence length="475" mass="53399">MENTKLWGGRFKESAAKILDTFNASLPFDKKLYLQDILGSKAHSSMLERCGILNKDEKEAIHKGLDTIKEEIQKGTFDFKLSDEDIHMAIESRLTALIGEAGKKLHTARSRNDQVALDFRLFTLEANYKIASLLLELITTLLNLAKEHTTTIMPGMTHLQHAQPVNFGFTMCAYICMFVRDFERLTASHQRNNFSPLGSAALAGTPYTIDRFYTANALGFNAPTLNATDSVSDRDFALDFLYDLSMIGMHISRFAEELVLWSSYEFKFISLSDAYSTGSSIMPQKKNPDVPELLRGKSGRMYGNLFRLLTVLKGLPLAYNKDTQEDKEAVFDSFENMEICLQILNDLVKTMQIHKENMKKACQKGHLCATDLADFLVSHCKIPFREAHHITGKAVGYAESVGKDLSELSAEELCKVDSIIPKEAHLSLSLENSMNSRNSYGGTSTKSTLAQIESLEAWLNLAKITHQKNQRKMEF</sequence>
<dbReference type="InterPro" id="IPR000362">
    <property type="entry name" value="Fumarate_lyase_fam"/>
</dbReference>
<dbReference type="CDD" id="cd01359">
    <property type="entry name" value="Argininosuccinate_lyase"/>
    <property type="match status" value="1"/>
</dbReference>
<dbReference type="PROSITE" id="PS00163">
    <property type="entry name" value="FUMARATE_LYASES"/>
    <property type="match status" value="1"/>
</dbReference>
<dbReference type="InterPro" id="IPR009049">
    <property type="entry name" value="Argininosuccinate_lyase"/>
</dbReference>
<evidence type="ECO:0000256" key="3">
    <source>
        <dbReference type="ARBA" id="ARBA00012338"/>
    </source>
</evidence>
<dbReference type="FunFam" id="1.20.200.10:FF:000015">
    <property type="entry name" value="argininosuccinate lyase isoform X2"/>
    <property type="match status" value="1"/>
</dbReference>
<protein>
    <recommendedName>
        <fullName evidence="3 7">Argininosuccinate lyase</fullName>
        <shortName evidence="7">ASAL</shortName>
        <ecNumber evidence="3 7">4.3.2.1</ecNumber>
    </recommendedName>
    <alternativeName>
        <fullName evidence="7">Arginosuccinase</fullName>
    </alternativeName>
</protein>
<dbReference type="Proteomes" id="UP000249746">
    <property type="component" value="Unassembled WGS sequence"/>
</dbReference>
<dbReference type="PANTHER" id="PTHR43814:SF1">
    <property type="entry name" value="ARGININOSUCCINATE LYASE"/>
    <property type="match status" value="1"/>
</dbReference>
<dbReference type="RefSeq" id="WP_111229740.1">
    <property type="nucleotide sequence ID" value="NZ_NBIU01000011.1"/>
</dbReference>
<evidence type="ECO:0000313" key="11">
    <source>
        <dbReference type="Proteomes" id="UP000249746"/>
    </source>
</evidence>
<dbReference type="OrthoDB" id="9769623at2"/>
<dbReference type="PRINTS" id="PR00149">
    <property type="entry name" value="FUMRATELYASE"/>
</dbReference>
<keyword evidence="7" id="KW-0963">Cytoplasm</keyword>
<evidence type="ECO:0000256" key="2">
    <source>
        <dbReference type="ARBA" id="ARBA00004941"/>
    </source>
</evidence>
<dbReference type="Pfam" id="PF14698">
    <property type="entry name" value="ASL_C2"/>
    <property type="match status" value="1"/>
</dbReference>
<keyword evidence="5 7" id="KW-0028">Amino-acid biosynthesis</keyword>
<dbReference type="AlphaFoldDB" id="A0A2W6MV19"/>